<evidence type="ECO:0000313" key="5">
    <source>
        <dbReference type="Proteomes" id="UP001165060"/>
    </source>
</evidence>
<feature type="chain" id="PRO_5046103879" description="DUF4168 domain-containing protein" evidence="2">
    <location>
        <begin position="19"/>
        <end position="321"/>
    </location>
</feature>
<feature type="compositionally biased region" description="Basic and acidic residues" evidence="1">
    <location>
        <begin position="307"/>
        <end position="321"/>
    </location>
</feature>
<feature type="compositionally biased region" description="Basic and acidic residues" evidence="1">
    <location>
        <begin position="291"/>
        <end position="301"/>
    </location>
</feature>
<feature type="signal peptide" evidence="2">
    <location>
        <begin position="1"/>
        <end position="18"/>
    </location>
</feature>
<accession>A0ABQ6MH16</accession>
<organism evidence="4 5">
    <name type="scientific">Tetraparma gracilis</name>
    <dbReference type="NCBI Taxonomy" id="2962635"/>
    <lineage>
        <taxon>Eukaryota</taxon>
        <taxon>Sar</taxon>
        <taxon>Stramenopiles</taxon>
        <taxon>Ochrophyta</taxon>
        <taxon>Bolidophyceae</taxon>
        <taxon>Parmales</taxon>
        <taxon>Triparmaceae</taxon>
        <taxon>Tetraparma</taxon>
    </lineage>
</organism>
<dbReference type="InterPro" id="IPR025433">
    <property type="entry name" value="DUF4168"/>
</dbReference>
<evidence type="ECO:0000313" key="4">
    <source>
        <dbReference type="EMBL" id="GMI26135.1"/>
    </source>
</evidence>
<evidence type="ECO:0000259" key="3">
    <source>
        <dbReference type="Pfam" id="PF13767"/>
    </source>
</evidence>
<feature type="domain" description="DUF4168" evidence="3">
    <location>
        <begin position="56"/>
        <end position="153"/>
    </location>
</feature>
<proteinExistence type="predicted"/>
<evidence type="ECO:0000256" key="2">
    <source>
        <dbReference type="SAM" id="SignalP"/>
    </source>
</evidence>
<comment type="caution">
    <text evidence="4">The sequence shown here is derived from an EMBL/GenBank/DDBJ whole genome shotgun (WGS) entry which is preliminary data.</text>
</comment>
<dbReference type="EMBL" id="BRYB01000246">
    <property type="protein sequence ID" value="GMI26135.1"/>
    <property type="molecule type" value="Genomic_DNA"/>
</dbReference>
<protein>
    <recommendedName>
        <fullName evidence="3">DUF4168 domain-containing protein</fullName>
    </recommendedName>
</protein>
<keyword evidence="2" id="KW-0732">Signal</keyword>
<gene>
    <name evidence="4" type="ORF">TeGR_g14121</name>
</gene>
<reference evidence="4 5" key="1">
    <citation type="journal article" date="2023" name="Commun. Biol.">
        <title>Genome analysis of Parmales, the sister group of diatoms, reveals the evolutionary specialization of diatoms from phago-mixotrophs to photoautotrophs.</title>
        <authorList>
            <person name="Ban H."/>
            <person name="Sato S."/>
            <person name="Yoshikawa S."/>
            <person name="Yamada K."/>
            <person name="Nakamura Y."/>
            <person name="Ichinomiya M."/>
            <person name="Sato N."/>
            <person name="Blanc-Mathieu R."/>
            <person name="Endo H."/>
            <person name="Kuwata A."/>
            <person name="Ogata H."/>
        </authorList>
    </citation>
    <scope>NUCLEOTIDE SEQUENCE [LARGE SCALE GENOMIC DNA]</scope>
</reference>
<feature type="domain" description="DUF4168" evidence="3">
    <location>
        <begin position="194"/>
        <end position="282"/>
    </location>
</feature>
<dbReference type="Pfam" id="PF13767">
    <property type="entry name" value="DUF4168"/>
    <property type="match status" value="2"/>
</dbReference>
<sequence length="321" mass="35536">MKILHALVALAGLGLAAGGLPGLPSALPVAESTPISDDKVDAPSMASLFSPSEVLLDRYSACVAATEPLRANRDARIHRSLPAVQRLFQAKDPSTGRGLCTPRNVRLYPQAKTLCTQHIVNSSKVIKSLGLTVAQFNQVSRKVKADPLLRERVMEQAYLYRLAASLSADRVPLLEDPAAEAMLAAHKRRRTQIFARSLTQIEELRAEQIEQLKRALNVRALPTNFRVCDPNILPFLSPRIQNVCNAFPALAEDVVRKHGMNSDEFNDMLARSNRDPAFRYKVRKYTRKLQEGERLKEKGQEAARQGKLREAAAKAEKGGEE</sequence>
<dbReference type="Proteomes" id="UP001165060">
    <property type="component" value="Unassembled WGS sequence"/>
</dbReference>
<name>A0ABQ6MH16_9STRA</name>
<keyword evidence="5" id="KW-1185">Reference proteome</keyword>
<feature type="region of interest" description="Disordered" evidence="1">
    <location>
        <begin position="291"/>
        <end position="321"/>
    </location>
</feature>
<evidence type="ECO:0000256" key="1">
    <source>
        <dbReference type="SAM" id="MobiDB-lite"/>
    </source>
</evidence>